<dbReference type="Pfam" id="PF12971">
    <property type="entry name" value="NAGLU_N"/>
    <property type="match status" value="1"/>
</dbReference>
<keyword evidence="2" id="KW-0732">Signal</keyword>
<organism evidence="6 7">
    <name type="scientific">Mucilaginibacter ginsenosidivorans</name>
    <dbReference type="NCBI Taxonomy" id="398053"/>
    <lineage>
        <taxon>Bacteria</taxon>
        <taxon>Pseudomonadati</taxon>
        <taxon>Bacteroidota</taxon>
        <taxon>Sphingobacteriia</taxon>
        <taxon>Sphingobacteriales</taxon>
        <taxon>Sphingobacteriaceae</taxon>
        <taxon>Mucilaginibacter</taxon>
    </lineage>
</organism>
<dbReference type="KEGG" id="mgin:FRZ54_12295"/>
<dbReference type="Gene3D" id="3.30.379.10">
    <property type="entry name" value="Chitobiase/beta-hexosaminidase domain 2-like"/>
    <property type="match status" value="1"/>
</dbReference>
<dbReference type="Gene3D" id="1.20.120.670">
    <property type="entry name" value="N-acetyl-b-d-glucoasminidase"/>
    <property type="match status" value="1"/>
</dbReference>
<dbReference type="GO" id="GO:0016787">
    <property type="term" value="F:hydrolase activity"/>
    <property type="evidence" value="ECO:0007669"/>
    <property type="project" value="UniProtKB-KW"/>
</dbReference>
<dbReference type="InterPro" id="IPR007781">
    <property type="entry name" value="NAGLU"/>
</dbReference>
<dbReference type="PROSITE" id="PS51257">
    <property type="entry name" value="PROKAR_LIPOPROTEIN"/>
    <property type="match status" value="1"/>
</dbReference>
<evidence type="ECO:0000259" key="3">
    <source>
        <dbReference type="Pfam" id="PF05089"/>
    </source>
</evidence>
<dbReference type="Gene3D" id="3.20.20.80">
    <property type="entry name" value="Glycosidases"/>
    <property type="match status" value="1"/>
</dbReference>
<dbReference type="Pfam" id="PF12972">
    <property type="entry name" value="NAGLU_C"/>
    <property type="match status" value="1"/>
</dbReference>
<keyword evidence="1" id="KW-0378">Hydrolase</keyword>
<protein>
    <submittedName>
        <fullName evidence="6">Alpha-N-acetylglucosaminidase</fullName>
    </submittedName>
</protein>
<evidence type="ECO:0000259" key="4">
    <source>
        <dbReference type="Pfam" id="PF12971"/>
    </source>
</evidence>
<feature type="domain" description="Alpha-N-acetylglucosaminidase tim-barrel" evidence="3">
    <location>
        <begin position="121"/>
        <end position="452"/>
    </location>
</feature>
<dbReference type="InterPro" id="IPR029018">
    <property type="entry name" value="Hex-like_dom2"/>
</dbReference>
<dbReference type="InterPro" id="IPR024240">
    <property type="entry name" value="NAGLU_N"/>
</dbReference>
<evidence type="ECO:0000313" key="6">
    <source>
        <dbReference type="EMBL" id="QEC63323.1"/>
    </source>
</evidence>
<gene>
    <name evidence="6" type="ORF">FRZ54_12295</name>
</gene>
<dbReference type="GO" id="GO:0005975">
    <property type="term" value="P:carbohydrate metabolic process"/>
    <property type="evidence" value="ECO:0007669"/>
    <property type="project" value="UniProtKB-ARBA"/>
</dbReference>
<dbReference type="Proteomes" id="UP000321479">
    <property type="component" value="Chromosome"/>
</dbReference>
<evidence type="ECO:0000313" key="7">
    <source>
        <dbReference type="Proteomes" id="UP000321479"/>
    </source>
</evidence>
<dbReference type="Pfam" id="PF05089">
    <property type="entry name" value="NAGLU"/>
    <property type="match status" value="1"/>
</dbReference>
<dbReference type="EMBL" id="CP042436">
    <property type="protein sequence ID" value="QEC63323.1"/>
    <property type="molecule type" value="Genomic_DNA"/>
</dbReference>
<keyword evidence="7" id="KW-1185">Reference proteome</keyword>
<feature type="domain" description="Alpha-N-acetylglucosaminidase C-terminal" evidence="5">
    <location>
        <begin position="461"/>
        <end position="724"/>
    </location>
</feature>
<feature type="chain" id="PRO_5023151626" evidence="2">
    <location>
        <begin position="22"/>
        <end position="733"/>
    </location>
</feature>
<dbReference type="PANTHER" id="PTHR12872">
    <property type="entry name" value="ALPHA-N-ACETYLGLUCOSAMINIDASE"/>
    <property type="match status" value="1"/>
</dbReference>
<reference evidence="6 7" key="1">
    <citation type="journal article" date="2017" name="Curr. Microbiol.">
        <title>Mucilaginibacter ginsenosidivorans sp. nov., Isolated from Soil of Ginseng Field.</title>
        <authorList>
            <person name="Kim M.M."/>
            <person name="Siddiqi M.Z."/>
            <person name="Im W.T."/>
        </authorList>
    </citation>
    <scope>NUCLEOTIDE SEQUENCE [LARGE SCALE GENOMIC DNA]</scope>
    <source>
        <strain evidence="6 7">Gsoil 3017</strain>
    </source>
</reference>
<dbReference type="InterPro" id="IPR024733">
    <property type="entry name" value="NAGLU_tim-barrel"/>
</dbReference>
<dbReference type="AlphaFoldDB" id="A0A5B8UWI6"/>
<feature type="domain" description="Alpha-N-acetylglucosaminidase N-terminal" evidence="4">
    <location>
        <begin position="29"/>
        <end position="106"/>
    </location>
</feature>
<name>A0A5B8UWI6_9SPHI</name>
<proteinExistence type="predicted"/>
<accession>A0A5B8UWI6</accession>
<sequence>MRMKKHLFTLIILSLSCYSYGQVSQADSKAFIERVIPGRSGSFLIESIPQENGKDVFELDGKAGKIILRGNNGLSIASALSFYLKHYCFCDIGWNGTNLDLPVNLPPVTKRIHKNTPYKYRYYLNYCTFNYSMSWWDWDRWQKEIDWMALNGINMPLAITGEEAIWQGVYKSMGFTGKQLDDFFCGPAYFSWFWMGNLDAWGGPLPQHWMDTHKTLQKKILERERSFGMTPVLSSFTGHVPPSFKDRFPSAKVKKTNWGAGFPDVYILDPEDPMFETVGKKYIEAQTAEFGTDHLYSADTFNENDPPTNDSTYLDKMSKKVFHSMTVADPKAVWVMQGWMFHYNSKFWQQQQIKALLNAVPDDQMIILDLYSESHPVWNRTEAYYGKPWIWSMLQNFGGNISLFGRMRHVAADPAIALHDPESKNMTGIGVTPEGIEQNPALFELMLENVWRDTPIDADAWAKDYARRRYGKPNQSADEAWHILLNTVYSSGLTEGGPESIIVARPTLKKSVDRVLTKLDYDPEQLFKAWYLLVHASDSLKQSDGFQYDLVDVTRQVLANYASPLQQKLAVAYNNRDGVLSKKYSAAFLELMDDMDDLLSTRKDFLLGKWINEARANGITEQEKNLYEFNARDIVTLWGDKESGLSEYSNRQWAGLIKGYYKQRWAMFFKQMDKALAAGVSFDAKEFDKQVKDWEWKWVNTHDDTYPDVIKGNAVSKSKQLFEKYHSIIQQSF</sequence>
<evidence type="ECO:0000256" key="1">
    <source>
        <dbReference type="ARBA" id="ARBA00022801"/>
    </source>
</evidence>
<dbReference type="InterPro" id="IPR024732">
    <property type="entry name" value="NAGLU_C"/>
</dbReference>
<dbReference type="PANTHER" id="PTHR12872:SF1">
    <property type="entry name" value="ALPHA-N-ACETYLGLUCOSAMINIDASE"/>
    <property type="match status" value="1"/>
</dbReference>
<dbReference type="OrthoDB" id="179563at2"/>
<evidence type="ECO:0000256" key="2">
    <source>
        <dbReference type="SAM" id="SignalP"/>
    </source>
</evidence>
<evidence type="ECO:0000259" key="5">
    <source>
        <dbReference type="Pfam" id="PF12972"/>
    </source>
</evidence>
<feature type="signal peptide" evidence="2">
    <location>
        <begin position="1"/>
        <end position="21"/>
    </location>
</feature>